<reference evidence="2" key="5">
    <citation type="submission" date="2025-09" db="UniProtKB">
        <authorList>
            <consortium name="Ensembl"/>
        </authorList>
    </citation>
    <scope>IDENTIFICATION</scope>
</reference>
<evidence type="ECO:0008006" key="4">
    <source>
        <dbReference type="Google" id="ProtNLM"/>
    </source>
</evidence>
<reference evidence="3" key="1">
    <citation type="journal article" date="2006" name="Science">
        <title>Ancient noncoding elements conserved in the human genome.</title>
        <authorList>
            <person name="Venkatesh B."/>
            <person name="Kirkness E.F."/>
            <person name="Loh Y.H."/>
            <person name="Halpern A.L."/>
            <person name="Lee A.P."/>
            <person name="Johnson J."/>
            <person name="Dandona N."/>
            <person name="Viswanathan L.D."/>
            <person name="Tay A."/>
            <person name="Venter J.C."/>
            <person name="Strausberg R.L."/>
            <person name="Brenner S."/>
        </authorList>
    </citation>
    <scope>NUCLEOTIDE SEQUENCE [LARGE SCALE GENOMIC DNA]</scope>
</reference>
<accession>A0A4W3J977</accession>
<sequence>MSMYSKLLSEVIHILDNFNPDNYSTDHFLMDTILEKQKTRDEAEKVFLVEVLTGCINYRPLLDIVVGTFFKLDGRIYMFSERNLFAVLCYLATFRIEELGLNHFSKFVNSQEPNKMYKFLRFFFDPLNLKTWITAEWCKVYEPEYVKIQLIEPLIRWQPVIQSLIDSLANIVNNVAIQIKEPKRTIPVEFNLTKPKPRAIPMPEKIPMLELQTKVPRSTYEPPKEMQLLQEIRKKNRQKAELQLIEANVNQFKCAEYRNSDRKQNALAEVIKDEEAMVRAREFKARTLPSAKMDNIPIRLNTTAILRESALYQRRVKEELDRINDLIEGARDPSEFLEWQRQKKEQESEEKMVQLERRRLEGKLNFEEAILSRHSMMQEKQKKAALQKEEMAELLQKKAEKQVQKERELKMLVDRVMKGDKTKQAQLKLKEYKKKLGQEINKESRERQQQALDKAEAEFKRKYDLICEIRAFENSPAPKHSYLDLTHTPGFMLHEMSFTELRERLGLLKEARAKAEEEKRGKIMIEKMAKEQLILDKLEKISLHRGVWSKKVIDRQEEIKMLSHSSLVASDQSLAELEKKLKERKKERQKLTVPQKIVTHNEWSRLMRRKISKQNSIEEHHWQSNEESRERQAQLLKMRKMAIAADLAE</sequence>
<dbReference type="OrthoDB" id="10262255at2759"/>
<keyword evidence="3" id="KW-1185">Reference proteome</keyword>
<dbReference type="PANTHER" id="PTHR34649">
    <property type="entry name" value="CILIA- AND FLAGELLA-ASSOCIATED PROTEIN 99"/>
    <property type="match status" value="1"/>
</dbReference>
<dbReference type="AlphaFoldDB" id="A0A4W3J977"/>
<proteinExistence type="predicted"/>
<organism evidence="2 3">
    <name type="scientific">Callorhinchus milii</name>
    <name type="common">Ghost shark</name>
    <dbReference type="NCBI Taxonomy" id="7868"/>
    <lineage>
        <taxon>Eukaryota</taxon>
        <taxon>Metazoa</taxon>
        <taxon>Chordata</taxon>
        <taxon>Craniata</taxon>
        <taxon>Vertebrata</taxon>
        <taxon>Chondrichthyes</taxon>
        <taxon>Holocephali</taxon>
        <taxon>Chimaeriformes</taxon>
        <taxon>Callorhinchidae</taxon>
        <taxon>Callorhinchus</taxon>
    </lineage>
</organism>
<evidence type="ECO:0000256" key="1">
    <source>
        <dbReference type="SAM" id="Coils"/>
    </source>
</evidence>
<gene>
    <name evidence="2" type="primary">cfap99</name>
</gene>
<evidence type="ECO:0000313" key="3">
    <source>
        <dbReference type="Proteomes" id="UP000314986"/>
    </source>
</evidence>
<dbReference type="InterPro" id="IPR039341">
    <property type="entry name" value="CFAP99"/>
</dbReference>
<dbReference type="CTD" id="402160"/>
<keyword evidence="1" id="KW-0175">Coiled coil</keyword>
<reference evidence="3" key="2">
    <citation type="journal article" date="2007" name="PLoS Biol.">
        <title>Survey sequencing and comparative analysis of the elephant shark (Callorhinchus milii) genome.</title>
        <authorList>
            <person name="Venkatesh B."/>
            <person name="Kirkness E.F."/>
            <person name="Loh Y.H."/>
            <person name="Halpern A.L."/>
            <person name="Lee A.P."/>
            <person name="Johnson J."/>
            <person name="Dandona N."/>
            <person name="Viswanathan L.D."/>
            <person name="Tay A."/>
            <person name="Venter J.C."/>
            <person name="Strausberg R.L."/>
            <person name="Brenner S."/>
        </authorList>
    </citation>
    <scope>NUCLEOTIDE SEQUENCE [LARGE SCALE GENOMIC DNA]</scope>
</reference>
<name>A0A4W3J977_CALMI</name>
<dbReference type="PANTHER" id="PTHR34649:SF1">
    <property type="entry name" value="CILIA- AND FLAGELLA-ASSOCIATED PROTEIN 99"/>
    <property type="match status" value="1"/>
</dbReference>
<dbReference type="STRING" id="7868.ENSCMIP00000038737"/>
<feature type="coiled-coil region" evidence="1">
    <location>
        <begin position="343"/>
        <end position="465"/>
    </location>
</feature>
<dbReference type="Proteomes" id="UP000314986">
    <property type="component" value="Unassembled WGS sequence"/>
</dbReference>
<dbReference type="GeneID" id="103186311"/>
<reference evidence="3" key="3">
    <citation type="journal article" date="2014" name="Nature">
        <title>Elephant shark genome provides unique insights into gnathostome evolution.</title>
        <authorList>
            <consortium name="International Elephant Shark Genome Sequencing Consortium"/>
            <person name="Venkatesh B."/>
            <person name="Lee A.P."/>
            <person name="Ravi V."/>
            <person name="Maurya A.K."/>
            <person name="Lian M.M."/>
            <person name="Swann J.B."/>
            <person name="Ohta Y."/>
            <person name="Flajnik M.F."/>
            <person name="Sutoh Y."/>
            <person name="Kasahara M."/>
            <person name="Hoon S."/>
            <person name="Gangu V."/>
            <person name="Roy S.W."/>
            <person name="Irimia M."/>
            <person name="Korzh V."/>
            <person name="Kondrychyn I."/>
            <person name="Lim Z.W."/>
            <person name="Tay B.H."/>
            <person name="Tohari S."/>
            <person name="Kong K.W."/>
            <person name="Ho S."/>
            <person name="Lorente-Galdos B."/>
            <person name="Quilez J."/>
            <person name="Marques-Bonet T."/>
            <person name="Raney B.J."/>
            <person name="Ingham P.W."/>
            <person name="Tay A."/>
            <person name="Hillier L.W."/>
            <person name="Minx P."/>
            <person name="Boehm T."/>
            <person name="Wilson R.K."/>
            <person name="Brenner S."/>
            <person name="Warren W.C."/>
        </authorList>
    </citation>
    <scope>NUCLEOTIDE SEQUENCE [LARGE SCALE GENOMIC DNA]</scope>
</reference>
<evidence type="ECO:0000313" key="2">
    <source>
        <dbReference type="Ensembl" id="ENSCMIP00000038737.1"/>
    </source>
</evidence>
<dbReference type="OMA" id="VQDGRYC"/>
<protein>
    <recommendedName>
        <fullName evidence="4">Cilia- and flagella-associated protein 99</fullName>
    </recommendedName>
</protein>
<dbReference type="GeneTree" id="ENSGT00500000045231"/>
<dbReference type="RefSeq" id="XP_007903430.1">
    <property type="nucleotide sequence ID" value="XM_007905239.2"/>
</dbReference>
<dbReference type="Ensembl" id="ENSCMIT00000039289.1">
    <property type="protein sequence ID" value="ENSCMIP00000038737.1"/>
    <property type="gene ID" value="ENSCMIG00000016259.1"/>
</dbReference>
<dbReference type="KEGG" id="cmk:103186311"/>
<reference evidence="2" key="4">
    <citation type="submission" date="2025-08" db="UniProtKB">
        <authorList>
            <consortium name="Ensembl"/>
        </authorList>
    </citation>
    <scope>IDENTIFICATION</scope>
</reference>
<dbReference type="InParanoid" id="A0A4W3J977"/>